<evidence type="ECO:0000313" key="3">
    <source>
        <dbReference type="EMBL" id="MEJ8847641.1"/>
    </source>
</evidence>
<keyword evidence="4" id="KW-1185">Reference proteome</keyword>
<dbReference type="RefSeq" id="WP_340342765.1">
    <property type="nucleotide sequence ID" value="NZ_JBBKZT010000005.1"/>
</dbReference>
<sequence>MKIVGSSTATRRFLALSVFSLLASTALAADYPNRPVELVVAASAGGGTDVVARAFAEAMRTHLPQPLIVINKPGASSAIGFAEVANSKPDGYKVGVMSVNLVILPALGLMKVNADDFIPVARLNFDPAAITVRADSPWKTVEEFIADAKKKPGVMQVGNGGVGDIWHVAAAAVEDRTGAQFNHVPFQGAAPAVASLLGGHVDAITVSPGEVKQHVQGGKLRVLAIMADQRLGGAYAGVPTLKERNIDLSIGVWRGLAVPKGTPSDVVQTLSKAVKEAAAEPAYKETLAKANLGESYADAAGFKADIESDRESLKKVLAKLVIQK</sequence>
<evidence type="ECO:0000256" key="1">
    <source>
        <dbReference type="ARBA" id="ARBA00006987"/>
    </source>
</evidence>
<dbReference type="Gene3D" id="3.40.190.10">
    <property type="entry name" value="Periplasmic binding protein-like II"/>
    <property type="match status" value="1"/>
</dbReference>
<name>A0ABU8WJG1_9BURK</name>
<proteinExistence type="inferred from homology"/>
<dbReference type="InterPro" id="IPR005064">
    <property type="entry name" value="BUG"/>
</dbReference>
<accession>A0ABU8WJG1</accession>
<organism evidence="3 4">
    <name type="scientific">Variovorax rhizosphaerae</name>
    <dbReference type="NCBI Taxonomy" id="1836200"/>
    <lineage>
        <taxon>Bacteria</taxon>
        <taxon>Pseudomonadati</taxon>
        <taxon>Pseudomonadota</taxon>
        <taxon>Betaproteobacteria</taxon>
        <taxon>Burkholderiales</taxon>
        <taxon>Comamonadaceae</taxon>
        <taxon>Variovorax</taxon>
    </lineage>
</organism>
<comment type="caution">
    <text evidence="3">The sequence shown here is derived from an EMBL/GenBank/DDBJ whole genome shotgun (WGS) entry which is preliminary data.</text>
</comment>
<dbReference type="EMBL" id="JBBKZT010000005">
    <property type="protein sequence ID" value="MEJ8847641.1"/>
    <property type="molecule type" value="Genomic_DNA"/>
</dbReference>
<comment type="similarity">
    <text evidence="1">Belongs to the UPF0065 (bug) family.</text>
</comment>
<reference evidence="3 4" key="1">
    <citation type="submission" date="2024-03" db="EMBL/GenBank/DDBJ databases">
        <title>Novel species of the genus Variovorax.</title>
        <authorList>
            <person name="Liu Q."/>
            <person name="Xin Y.-H."/>
        </authorList>
    </citation>
    <scope>NUCLEOTIDE SEQUENCE [LARGE SCALE GENOMIC DNA]</scope>
    <source>
        <strain evidence="3 4">KACC 18900</strain>
    </source>
</reference>
<protein>
    <submittedName>
        <fullName evidence="3">Tripartite tricarboxylate transporter substrate binding protein</fullName>
    </submittedName>
</protein>
<dbReference type="Proteomes" id="UP001385892">
    <property type="component" value="Unassembled WGS sequence"/>
</dbReference>
<dbReference type="Pfam" id="PF03401">
    <property type="entry name" value="TctC"/>
    <property type="match status" value="1"/>
</dbReference>
<evidence type="ECO:0000313" key="4">
    <source>
        <dbReference type="Proteomes" id="UP001385892"/>
    </source>
</evidence>
<dbReference type="Gene3D" id="3.40.190.150">
    <property type="entry name" value="Bordetella uptake gene, domain 1"/>
    <property type="match status" value="1"/>
</dbReference>
<dbReference type="InterPro" id="IPR042100">
    <property type="entry name" value="Bug_dom1"/>
</dbReference>
<dbReference type="PIRSF" id="PIRSF017082">
    <property type="entry name" value="YflP"/>
    <property type="match status" value="1"/>
</dbReference>
<keyword evidence="2" id="KW-0732">Signal</keyword>
<gene>
    <name evidence="3" type="ORF">WKW82_13360</name>
</gene>
<dbReference type="PANTHER" id="PTHR42928">
    <property type="entry name" value="TRICARBOXYLATE-BINDING PROTEIN"/>
    <property type="match status" value="1"/>
</dbReference>
<dbReference type="PANTHER" id="PTHR42928:SF5">
    <property type="entry name" value="BLR1237 PROTEIN"/>
    <property type="match status" value="1"/>
</dbReference>
<feature type="signal peptide" evidence="2">
    <location>
        <begin position="1"/>
        <end position="28"/>
    </location>
</feature>
<dbReference type="SUPFAM" id="SSF53850">
    <property type="entry name" value="Periplasmic binding protein-like II"/>
    <property type="match status" value="1"/>
</dbReference>
<dbReference type="CDD" id="cd07012">
    <property type="entry name" value="PBP2_Bug_TTT"/>
    <property type="match status" value="1"/>
</dbReference>
<evidence type="ECO:0000256" key="2">
    <source>
        <dbReference type="SAM" id="SignalP"/>
    </source>
</evidence>
<feature type="chain" id="PRO_5046513056" evidence="2">
    <location>
        <begin position="29"/>
        <end position="324"/>
    </location>
</feature>